<dbReference type="PROSITE" id="PS00086">
    <property type="entry name" value="CYTOCHROME_P450"/>
    <property type="match status" value="1"/>
</dbReference>
<proteinExistence type="inferred from homology"/>
<keyword evidence="5" id="KW-0408">Iron</keyword>
<evidence type="ECO:0000256" key="5">
    <source>
        <dbReference type="ARBA" id="ARBA00023004"/>
    </source>
</evidence>
<evidence type="ECO:0000256" key="1">
    <source>
        <dbReference type="ARBA" id="ARBA00010617"/>
    </source>
</evidence>
<keyword evidence="2" id="KW-0349">Heme</keyword>
<gene>
    <name evidence="7" type="ORF">HMPREF0591_5243</name>
</gene>
<evidence type="ECO:0000256" key="6">
    <source>
        <dbReference type="ARBA" id="ARBA00023033"/>
    </source>
</evidence>
<dbReference type="eggNOG" id="COG2124">
    <property type="taxonomic scope" value="Bacteria"/>
</dbReference>
<keyword evidence="6" id="KW-0503">Monooxygenase</keyword>
<dbReference type="Gene3D" id="1.10.630.10">
    <property type="entry name" value="Cytochrome P450"/>
    <property type="match status" value="1"/>
</dbReference>
<sequence length="383" mass="40876">MSASGQLRPGIDHPSPIGGKLLPDFFTADRSELWDALRKRGPVVFIEDSAFMNGYCLTRADDVLAALRNPEVFSHNAVDRPDHARWRAILQPLLSATAVKQMQPALQDQAAAVVEAVAAQGSCEVIADVAEPFAAQVLLTVLGLPPQDGHRLLRWEKALWAIQRAPLTAGTGVPFADLVQKVEMLAYLAEAFAQRRASPDIAGVMSGLVAGDEGFDDADACAVVEMLIAAGITPFRSAVGFVFLDLARDPRLCASLRENPAGIEGFVEDVLRREPPAPVIIRRAAQNVTVAGVEIPAGAWVGLCVGAAIQEDLAAGHGSRADYWAFGGGPHRCVAVSLAKTALTVLVSEWLRTIPAFGLDAESVPPVILEEAVRLSSLPLRWH</sequence>
<keyword evidence="3" id="KW-0479">Metal-binding</keyword>
<dbReference type="PRINTS" id="PR00359">
    <property type="entry name" value="BP450"/>
</dbReference>
<evidence type="ECO:0000313" key="8">
    <source>
        <dbReference type="Proteomes" id="UP000003653"/>
    </source>
</evidence>
<dbReference type="InterPro" id="IPR002397">
    <property type="entry name" value="Cyt_P450_B"/>
</dbReference>
<dbReference type="InterPro" id="IPR036396">
    <property type="entry name" value="Cyt_P450_sf"/>
</dbReference>
<evidence type="ECO:0000256" key="4">
    <source>
        <dbReference type="ARBA" id="ARBA00023002"/>
    </source>
</evidence>
<keyword evidence="4" id="KW-0560">Oxidoreductase</keyword>
<dbReference type="Proteomes" id="UP000003653">
    <property type="component" value="Unassembled WGS sequence"/>
</dbReference>
<accession>D5PGE9</accession>
<dbReference type="PANTHER" id="PTHR46696:SF6">
    <property type="entry name" value="P450, PUTATIVE (EUROFUNG)-RELATED"/>
    <property type="match status" value="1"/>
</dbReference>
<evidence type="ECO:0000313" key="7">
    <source>
        <dbReference type="EMBL" id="EFG74803.1"/>
    </source>
</evidence>
<name>D5PGE9_9MYCO</name>
<dbReference type="GO" id="GO:0016705">
    <property type="term" value="F:oxidoreductase activity, acting on paired donors, with incorporation or reduction of molecular oxygen"/>
    <property type="evidence" value="ECO:0007669"/>
    <property type="project" value="InterPro"/>
</dbReference>
<comment type="caution">
    <text evidence="7">The sequence shown here is derived from an EMBL/GenBank/DDBJ whole genome shotgun (WGS) entry which is preliminary data.</text>
</comment>
<evidence type="ECO:0000256" key="3">
    <source>
        <dbReference type="ARBA" id="ARBA00022723"/>
    </source>
</evidence>
<evidence type="ECO:0008006" key="9">
    <source>
        <dbReference type="Google" id="ProtNLM"/>
    </source>
</evidence>
<dbReference type="GO" id="GO:0020037">
    <property type="term" value="F:heme binding"/>
    <property type="evidence" value="ECO:0007669"/>
    <property type="project" value="InterPro"/>
</dbReference>
<dbReference type="PANTHER" id="PTHR46696">
    <property type="entry name" value="P450, PUTATIVE (EUROFUNG)-RELATED"/>
    <property type="match status" value="1"/>
</dbReference>
<dbReference type="GO" id="GO:0004497">
    <property type="term" value="F:monooxygenase activity"/>
    <property type="evidence" value="ECO:0007669"/>
    <property type="project" value="UniProtKB-KW"/>
</dbReference>
<dbReference type="HOGENOM" id="CLU_033716_0_1_11"/>
<dbReference type="AlphaFoldDB" id="D5PGE9"/>
<dbReference type="GO" id="GO:0005506">
    <property type="term" value="F:iron ion binding"/>
    <property type="evidence" value="ECO:0007669"/>
    <property type="project" value="InterPro"/>
</dbReference>
<keyword evidence="8" id="KW-1185">Reference proteome</keyword>
<protein>
    <recommendedName>
        <fullName evidence="9">Unspecific monooxygenase</fullName>
    </recommendedName>
</protein>
<comment type="similarity">
    <text evidence="1">Belongs to the cytochrome P450 family.</text>
</comment>
<dbReference type="EMBL" id="ADNV01000350">
    <property type="protein sequence ID" value="EFG74803.1"/>
    <property type="molecule type" value="Genomic_DNA"/>
</dbReference>
<evidence type="ECO:0000256" key="2">
    <source>
        <dbReference type="ARBA" id="ARBA00022617"/>
    </source>
</evidence>
<dbReference type="InterPro" id="IPR017972">
    <property type="entry name" value="Cyt_P450_CS"/>
</dbReference>
<reference evidence="7 8" key="1">
    <citation type="submission" date="2010-04" db="EMBL/GenBank/DDBJ databases">
        <authorList>
            <person name="Muzny D."/>
            <person name="Qin X."/>
            <person name="Deng J."/>
            <person name="Jiang H."/>
            <person name="Liu Y."/>
            <person name="Qu J."/>
            <person name="Song X.-Z."/>
            <person name="Zhang L."/>
            <person name="Thornton R."/>
            <person name="Coyle M."/>
            <person name="Francisco L."/>
            <person name="Jackson L."/>
            <person name="Javaid M."/>
            <person name="Korchina V."/>
            <person name="Kovar C."/>
            <person name="Mata R."/>
            <person name="Mathew T."/>
            <person name="Ngo R."/>
            <person name="Nguyen L."/>
            <person name="Nguyen N."/>
            <person name="Okwuonu G."/>
            <person name="Ongeri F."/>
            <person name="Pham C."/>
            <person name="Simmons D."/>
            <person name="Wilczek-Boney K."/>
            <person name="Hale W."/>
            <person name="Jakkamsetti A."/>
            <person name="Pham P."/>
            <person name="Ruth R."/>
            <person name="San Lucas F."/>
            <person name="Warren J."/>
            <person name="Zhang J."/>
            <person name="Zhao Z."/>
            <person name="Zhou C."/>
            <person name="Zhu D."/>
            <person name="Lee S."/>
            <person name="Bess C."/>
            <person name="Blankenburg K."/>
            <person name="Forbes L."/>
            <person name="Fu Q."/>
            <person name="Gubbala S."/>
            <person name="Hirani K."/>
            <person name="Jayaseelan J.C."/>
            <person name="Lara F."/>
            <person name="Munidasa M."/>
            <person name="Palculict T."/>
            <person name="Patil S."/>
            <person name="Pu L.-L."/>
            <person name="Saada N."/>
            <person name="Tang L."/>
            <person name="Weissenberger G."/>
            <person name="Zhu Y."/>
            <person name="Hemphill L."/>
            <person name="Shang Y."/>
            <person name="Youmans B."/>
            <person name="Ayvaz T."/>
            <person name="Ross M."/>
            <person name="Santibanez J."/>
            <person name="Aqrawi P."/>
            <person name="Gross S."/>
            <person name="Joshi V."/>
            <person name="Fowler G."/>
            <person name="Nazareth L."/>
            <person name="Reid J."/>
            <person name="Worley K."/>
            <person name="Petrosino J."/>
            <person name="Highlander S."/>
            <person name="Gibbs R."/>
        </authorList>
    </citation>
    <scope>NUCLEOTIDE SEQUENCE [LARGE SCALE GENOMIC DNA]</scope>
    <source>
        <strain evidence="7 8">ATCC BAA-614</strain>
    </source>
</reference>
<dbReference type="SUPFAM" id="SSF48264">
    <property type="entry name" value="Cytochrome P450"/>
    <property type="match status" value="1"/>
</dbReference>
<organism evidence="7 8">
    <name type="scientific">Mycobacterium parascrofulaceum ATCC BAA-614</name>
    <dbReference type="NCBI Taxonomy" id="525368"/>
    <lineage>
        <taxon>Bacteria</taxon>
        <taxon>Bacillati</taxon>
        <taxon>Actinomycetota</taxon>
        <taxon>Actinomycetes</taxon>
        <taxon>Mycobacteriales</taxon>
        <taxon>Mycobacteriaceae</taxon>
        <taxon>Mycobacterium</taxon>
        <taxon>Mycobacterium simiae complex</taxon>
    </lineage>
</organism>